<dbReference type="Gene3D" id="3.50.50.60">
    <property type="entry name" value="FAD/NAD(P)-binding domain"/>
    <property type="match status" value="1"/>
</dbReference>
<dbReference type="InterPro" id="IPR006076">
    <property type="entry name" value="FAD-dep_OxRdtase"/>
</dbReference>
<dbReference type="PROSITE" id="PS51257">
    <property type="entry name" value="PROKAR_LIPOPROTEIN"/>
    <property type="match status" value="1"/>
</dbReference>
<dbReference type="GO" id="GO:0005770">
    <property type="term" value="C:late endosome"/>
    <property type="evidence" value="ECO:0007669"/>
    <property type="project" value="TreeGrafter"/>
</dbReference>
<accession>A0A0D7AEE7</accession>
<dbReference type="InterPro" id="IPR036188">
    <property type="entry name" value="FAD/NAD-bd_sf"/>
</dbReference>
<protein>
    <submittedName>
        <fullName evidence="2">FAD dependent oxidoreductase</fullName>
    </submittedName>
</protein>
<evidence type="ECO:0000313" key="3">
    <source>
        <dbReference type="Proteomes" id="UP000054144"/>
    </source>
</evidence>
<sequence>MAAEGKSIVIIGGGIIGCTTAYYLTRHPAFDAATHSLTLIEASKHGVAQGASGKAGGLVAMWAYPREVVNLSFREHEKLAQEHNGKDRWGWRYVNVGSWSGTGKLDTTIGSGVGAGGRYKSLEKTLGLQDPVAASKARAGSLPQDLDWVEPDLTQSYVPMAADKETAQVHPQLFTTSMCTLAAERGMRMISGKATSILRADGTVTGVVYTENDTGASRQIPATHVILAAGAWSPRLLDDVYLPIAATRAHSVTIQPDTTISPYVLFAEIRTPRGHWVSPEIHARPNNEVYACGPGDDFPLPDTVDDVVVDYDACEYVWKHVVSISRVLRNGTIDRRQACYLPTVSSGGGPIVGEASSIAKGLLIATGHTCWGISNAPGTARAMAVLIMGADGGTSRDLRDCLQMVNKLAPQRFLLETRKMWG</sequence>
<proteinExistence type="predicted"/>
<dbReference type="OrthoDB" id="498204at2759"/>
<reference evidence="2 3" key="1">
    <citation type="journal article" date="2015" name="Fungal Genet. Biol.">
        <title>Evolution of novel wood decay mechanisms in Agaricales revealed by the genome sequences of Fistulina hepatica and Cylindrobasidium torrendii.</title>
        <authorList>
            <person name="Floudas D."/>
            <person name="Held B.W."/>
            <person name="Riley R."/>
            <person name="Nagy L.G."/>
            <person name="Koehler G."/>
            <person name="Ransdell A.S."/>
            <person name="Younus H."/>
            <person name="Chow J."/>
            <person name="Chiniquy J."/>
            <person name="Lipzen A."/>
            <person name="Tritt A."/>
            <person name="Sun H."/>
            <person name="Haridas S."/>
            <person name="LaButti K."/>
            <person name="Ohm R.A."/>
            <person name="Kues U."/>
            <person name="Blanchette R.A."/>
            <person name="Grigoriev I.V."/>
            <person name="Minto R.E."/>
            <person name="Hibbett D.S."/>
        </authorList>
    </citation>
    <scope>NUCLEOTIDE SEQUENCE [LARGE SCALE GENOMIC DNA]</scope>
    <source>
        <strain evidence="2 3">ATCC 64428</strain>
    </source>
</reference>
<dbReference type="PANTHER" id="PTHR13847:SF150">
    <property type="entry name" value="OXIDOREDUCTASE TDA3-RELATED"/>
    <property type="match status" value="1"/>
</dbReference>
<dbReference type="EMBL" id="KN881721">
    <property type="protein sequence ID" value="KIY49727.1"/>
    <property type="molecule type" value="Genomic_DNA"/>
</dbReference>
<dbReference type="GO" id="GO:0005829">
    <property type="term" value="C:cytosol"/>
    <property type="evidence" value="ECO:0007669"/>
    <property type="project" value="GOC"/>
</dbReference>
<dbReference type="Gene3D" id="3.30.9.10">
    <property type="entry name" value="D-Amino Acid Oxidase, subunit A, domain 2"/>
    <property type="match status" value="1"/>
</dbReference>
<dbReference type="GO" id="GO:0042147">
    <property type="term" value="P:retrograde transport, endosome to Golgi"/>
    <property type="evidence" value="ECO:0007669"/>
    <property type="project" value="TreeGrafter"/>
</dbReference>
<dbReference type="Proteomes" id="UP000054144">
    <property type="component" value="Unassembled WGS sequence"/>
</dbReference>
<keyword evidence="3" id="KW-1185">Reference proteome</keyword>
<evidence type="ECO:0000259" key="1">
    <source>
        <dbReference type="Pfam" id="PF01266"/>
    </source>
</evidence>
<evidence type="ECO:0000313" key="2">
    <source>
        <dbReference type="EMBL" id="KIY49727.1"/>
    </source>
</evidence>
<dbReference type="Pfam" id="PF01266">
    <property type="entry name" value="DAO"/>
    <property type="match status" value="1"/>
</dbReference>
<name>A0A0D7AEE7_9AGAR</name>
<dbReference type="SUPFAM" id="SSF51905">
    <property type="entry name" value="FAD/NAD(P)-binding domain"/>
    <property type="match status" value="1"/>
</dbReference>
<dbReference type="AlphaFoldDB" id="A0A0D7AEE7"/>
<feature type="domain" description="FAD dependent oxidoreductase" evidence="1">
    <location>
        <begin position="8"/>
        <end position="384"/>
    </location>
</feature>
<organism evidence="2 3">
    <name type="scientific">Fistulina hepatica ATCC 64428</name>
    <dbReference type="NCBI Taxonomy" id="1128425"/>
    <lineage>
        <taxon>Eukaryota</taxon>
        <taxon>Fungi</taxon>
        <taxon>Dikarya</taxon>
        <taxon>Basidiomycota</taxon>
        <taxon>Agaricomycotina</taxon>
        <taxon>Agaricomycetes</taxon>
        <taxon>Agaricomycetidae</taxon>
        <taxon>Agaricales</taxon>
        <taxon>Fistulinaceae</taxon>
        <taxon>Fistulina</taxon>
    </lineage>
</organism>
<gene>
    <name evidence="2" type="ORF">FISHEDRAFT_65148</name>
</gene>
<dbReference type="PANTHER" id="PTHR13847">
    <property type="entry name" value="SARCOSINE DEHYDROGENASE-RELATED"/>
    <property type="match status" value="1"/>
</dbReference>